<comment type="subcellular location">
    <subcellularLocation>
        <location evidence="1">Cell envelope</location>
    </subcellularLocation>
</comment>
<dbReference type="InterPro" id="IPR011990">
    <property type="entry name" value="TPR-like_helical_dom_sf"/>
</dbReference>
<keyword evidence="3" id="KW-0676">Redox-active center</keyword>
<gene>
    <name evidence="6" type="ORF">WJU16_08430</name>
</gene>
<keyword evidence="4" id="KW-0732">Signal</keyword>
<dbReference type="Proteomes" id="UP001485459">
    <property type="component" value="Chromosome"/>
</dbReference>
<dbReference type="EMBL" id="CP149822">
    <property type="protein sequence ID" value="WZN43057.1"/>
    <property type="molecule type" value="Genomic_DNA"/>
</dbReference>
<evidence type="ECO:0000256" key="1">
    <source>
        <dbReference type="ARBA" id="ARBA00004196"/>
    </source>
</evidence>
<dbReference type="PANTHER" id="PTHR42852:SF13">
    <property type="entry name" value="PROTEIN DIPZ"/>
    <property type="match status" value="1"/>
</dbReference>
<dbReference type="Gene3D" id="3.40.30.10">
    <property type="entry name" value="Glutaredoxin"/>
    <property type="match status" value="1"/>
</dbReference>
<evidence type="ECO:0000313" key="7">
    <source>
        <dbReference type="Proteomes" id="UP001485459"/>
    </source>
</evidence>
<accession>A0ABZ2YUR6</accession>
<dbReference type="SUPFAM" id="SSF48452">
    <property type="entry name" value="TPR-like"/>
    <property type="match status" value="1"/>
</dbReference>
<name>A0ABZ2YUR6_9BACT</name>
<evidence type="ECO:0000259" key="5">
    <source>
        <dbReference type="PROSITE" id="PS51352"/>
    </source>
</evidence>
<keyword evidence="7" id="KW-1185">Reference proteome</keyword>
<dbReference type="PANTHER" id="PTHR42852">
    <property type="entry name" value="THIOL:DISULFIDE INTERCHANGE PROTEIN DSBE"/>
    <property type="match status" value="1"/>
</dbReference>
<reference evidence="7" key="1">
    <citation type="submission" date="2024-03" db="EMBL/GenBank/DDBJ databases">
        <title>Chitinophaga horti sp. nov., isolated from garden soil.</title>
        <authorList>
            <person name="Lee D.S."/>
            <person name="Han D.M."/>
            <person name="Baek J.H."/>
            <person name="Choi D.G."/>
            <person name="Jeon J.H."/>
            <person name="Jeon C.O."/>
        </authorList>
    </citation>
    <scope>NUCLEOTIDE SEQUENCE [LARGE SCALE GENOMIC DNA]</scope>
    <source>
        <strain evidence="7">GPA1</strain>
    </source>
</reference>
<dbReference type="RefSeq" id="WP_341837879.1">
    <property type="nucleotide sequence ID" value="NZ_CP149822.1"/>
</dbReference>
<evidence type="ECO:0000256" key="3">
    <source>
        <dbReference type="ARBA" id="ARBA00023284"/>
    </source>
</evidence>
<evidence type="ECO:0000256" key="2">
    <source>
        <dbReference type="ARBA" id="ARBA00022748"/>
    </source>
</evidence>
<organism evidence="6 7">
    <name type="scientific">Chitinophaga pollutisoli</name>
    <dbReference type="NCBI Taxonomy" id="3133966"/>
    <lineage>
        <taxon>Bacteria</taxon>
        <taxon>Pseudomonadati</taxon>
        <taxon>Bacteroidota</taxon>
        <taxon>Chitinophagia</taxon>
        <taxon>Chitinophagales</taxon>
        <taxon>Chitinophagaceae</taxon>
        <taxon>Chitinophaga</taxon>
    </lineage>
</organism>
<dbReference type="InterPro" id="IPR017937">
    <property type="entry name" value="Thioredoxin_CS"/>
</dbReference>
<protein>
    <submittedName>
        <fullName evidence="6">Redoxin family protein</fullName>
    </submittedName>
</protein>
<dbReference type="CDD" id="cd02966">
    <property type="entry name" value="TlpA_like_family"/>
    <property type="match status" value="1"/>
</dbReference>
<dbReference type="InterPro" id="IPR050553">
    <property type="entry name" value="Thioredoxin_ResA/DsbE_sf"/>
</dbReference>
<feature type="chain" id="PRO_5047471984" evidence="4">
    <location>
        <begin position="20"/>
        <end position="502"/>
    </location>
</feature>
<proteinExistence type="predicted"/>
<dbReference type="InterPro" id="IPR036249">
    <property type="entry name" value="Thioredoxin-like_sf"/>
</dbReference>
<feature type="signal peptide" evidence="4">
    <location>
        <begin position="1"/>
        <end position="19"/>
    </location>
</feature>
<dbReference type="SUPFAM" id="SSF52833">
    <property type="entry name" value="Thioredoxin-like"/>
    <property type="match status" value="1"/>
</dbReference>
<feature type="domain" description="Thioredoxin" evidence="5">
    <location>
        <begin position="360"/>
        <end position="501"/>
    </location>
</feature>
<dbReference type="Gene3D" id="1.25.40.10">
    <property type="entry name" value="Tetratricopeptide repeat domain"/>
    <property type="match status" value="1"/>
</dbReference>
<dbReference type="InterPro" id="IPR013740">
    <property type="entry name" value="Redoxin"/>
</dbReference>
<evidence type="ECO:0000256" key="4">
    <source>
        <dbReference type="SAM" id="SignalP"/>
    </source>
</evidence>
<evidence type="ECO:0000313" key="6">
    <source>
        <dbReference type="EMBL" id="WZN43057.1"/>
    </source>
</evidence>
<dbReference type="PROSITE" id="PS00194">
    <property type="entry name" value="THIOREDOXIN_1"/>
    <property type="match status" value="1"/>
</dbReference>
<dbReference type="InterPro" id="IPR013766">
    <property type="entry name" value="Thioredoxin_domain"/>
</dbReference>
<sequence length="502" mass="56373">MKKLICLLAAGMLTLGAYAQEGQRKEPKATPKEIKSLRKAVKKDFNNTKAHEDYIYAAGAESKKVQAQYDKWIRKNPRSVAIPFAFASALYDKELPAAKPYLEQVVKLDPQNGEAYQMLWIDAERWGDFAAGREYLRKATEADPSNPNYAFYYASSFSEADSTKHHHMMLEVPKRFPGTERGAQALYWLAQRSQNPKVKTDVWEMARKQFDPGKNGWAMSAMNNYYGYLLANDAPKAQELAAEMLRNDSLRSSQQWLQNKAVADAIVGGRALAAEGKYAEAMQQLAAAPRMRYGPTIYLLLKEKAITSHAMGNTAAAYDSLLRYYAVEPTEEVYGFMTQYGGKLGKNDAAIQADVWNVRKAASKPATAFSLDNYMTAGKTSLESLKGKVVLVTYWFPGCGPCRGEFPHFEAVVRKYGKDQLAYVGINIAHEQDPYVVPFMNQSGYSFIPVRDEPEKRGNLIARGAPTNYLIDKEGNIVFSNFRTDGHNQRTLELMINELLDK</sequence>
<keyword evidence="2" id="KW-0201">Cytochrome c-type biogenesis</keyword>
<dbReference type="PROSITE" id="PS51352">
    <property type="entry name" value="THIOREDOXIN_2"/>
    <property type="match status" value="1"/>
</dbReference>
<dbReference type="Pfam" id="PF08534">
    <property type="entry name" value="Redoxin"/>
    <property type="match status" value="1"/>
</dbReference>